<keyword evidence="10" id="KW-0325">Glycoprotein</keyword>
<comment type="subcellular location">
    <subcellularLocation>
        <location evidence="1">Membrane</location>
        <topology evidence="1">Multi-pass membrane protein</topology>
    </subcellularLocation>
</comment>
<evidence type="ECO:0000256" key="14">
    <source>
        <dbReference type="SAM" id="Phobius"/>
    </source>
</evidence>
<evidence type="ECO:0000256" key="7">
    <source>
        <dbReference type="ARBA" id="ARBA00023053"/>
    </source>
</evidence>
<evidence type="ECO:0000256" key="4">
    <source>
        <dbReference type="ARBA" id="ARBA00022461"/>
    </source>
</evidence>
<evidence type="ECO:0000256" key="5">
    <source>
        <dbReference type="ARBA" id="ARBA00022692"/>
    </source>
</evidence>
<evidence type="ECO:0000256" key="3">
    <source>
        <dbReference type="ARBA" id="ARBA00022448"/>
    </source>
</evidence>
<evidence type="ECO:0000256" key="11">
    <source>
        <dbReference type="ARBA" id="ARBA00023201"/>
    </source>
</evidence>
<dbReference type="GO" id="GO:0005272">
    <property type="term" value="F:sodium channel activity"/>
    <property type="evidence" value="ECO:0007669"/>
    <property type="project" value="UniProtKB-KW"/>
</dbReference>
<evidence type="ECO:0000256" key="1">
    <source>
        <dbReference type="ARBA" id="ARBA00004141"/>
    </source>
</evidence>
<dbReference type="OrthoDB" id="5874059at2759"/>
<dbReference type="Proteomes" id="UP000274131">
    <property type="component" value="Unassembled WGS sequence"/>
</dbReference>
<keyword evidence="8 13" id="KW-0406">Ion transport</keyword>
<organism evidence="17">
    <name type="scientific">Enterobius vermicularis</name>
    <name type="common">Human pinworm</name>
    <dbReference type="NCBI Taxonomy" id="51028"/>
    <lineage>
        <taxon>Eukaryota</taxon>
        <taxon>Metazoa</taxon>
        <taxon>Ecdysozoa</taxon>
        <taxon>Nematoda</taxon>
        <taxon>Chromadorea</taxon>
        <taxon>Rhabditida</taxon>
        <taxon>Spirurina</taxon>
        <taxon>Oxyuridomorpha</taxon>
        <taxon>Oxyuroidea</taxon>
        <taxon>Oxyuridae</taxon>
        <taxon>Enterobius</taxon>
    </lineage>
</organism>
<keyword evidence="11 13" id="KW-0739">Sodium transport</keyword>
<accession>A0A0N4VAP5</accession>
<dbReference type="Pfam" id="PF00858">
    <property type="entry name" value="ASC"/>
    <property type="match status" value="1"/>
</dbReference>
<evidence type="ECO:0000256" key="6">
    <source>
        <dbReference type="ARBA" id="ARBA00022989"/>
    </source>
</evidence>
<dbReference type="WBParaSite" id="EVEC_0000756001-mRNA-1">
    <property type="protein sequence ID" value="EVEC_0000756001-mRNA-1"/>
    <property type="gene ID" value="EVEC_0000756001"/>
</dbReference>
<sequence>MKVPRQLIQSTSSLDGTSINSSNCASFSLELAKCRCESLWTNELHGLTQFATVDRLQFPSLVICPKNADAIHIEGVLDDLARHVHGLDRIVALDVLRFAIAGFGFANFEEDIQKWNDETVDNLGNYYYMWRDNRTEEEMFHLIFEHYGYTCEEVFYQCYQSGVVLNCCDFFYFTYVMLRARCLRLGTVFQNDNEEVAKLSISFRNIPSPLCSKTFHQPQLSIYINDHHEDVWLNPRYYINAYDWNRMRFRIRRKQLLESNVNCRVPEAREGTGTCAIERWLDETVVKSLNCTFCYLQEHHPNVTLCDPRTVIYNYDKVILTPSSEFRCLPACYRNEVTIQLYSSLSMFSSDDPRVFMLESSFGELQFEEYKEVVRTTLPGFVSQIGGQGGLFLGASVVTFVQLFISFANYFYERTRRFLLKLKQQ</sequence>
<evidence type="ECO:0000313" key="17">
    <source>
        <dbReference type="WBParaSite" id="EVEC_0000756001-mRNA-1"/>
    </source>
</evidence>
<gene>
    <name evidence="15" type="ORF">EVEC_LOCUS7062</name>
</gene>
<evidence type="ECO:0000313" key="15">
    <source>
        <dbReference type="EMBL" id="VDD92311.1"/>
    </source>
</evidence>
<dbReference type="Gene3D" id="1.10.287.770">
    <property type="entry name" value="YojJ-like"/>
    <property type="match status" value="1"/>
</dbReference>
<keyword evidence="7" id="KW-0915">Sodium</keyword>
<keyword evidence="4 13" id="KW-0894">Sodium channel</keyword>
<keyword evidence="9 14" id="KW-0472">Membrane</keyword>
<evidence type="ECO:0000256" key="9">
    <source>
        <dbReference type="ARBA" id="ARBA00023136"/>
    </source>
</evidence>
<reference evidence="17" key="1">
    <citation type="submission" date="2017-02" db="UniProtKB">
        <authorList>
            <consortium name="WormBaseParasite"/>
        </authorList>
    </citation>
    <scope>IDENTIFICATION</scope>
</reference>
<evidence type="ECO:0000256" key="10">
    <source>
        <dbReference type="ARBA" id="ARBA00023180"/>
    </source>
</evidence>
<dbReference type="GO" id="GO:0016020">
    <property type="term" value="C:membrane"/>
    <property type="evidence" value="ECO:0007669"/>
    <property type="project" value="UniProtKB-SubCell"/>
</dbReference>
<comment type="similarity">
    <text evidence="2 13">Belongs to the amiloride-sensitive sodium channel (TC 1.A.6) family.</text>
</comment>
<feature type="transmembrane region" description="Helical" evidence="14">
    <location>
        <begin position="391"/>
        <end position="412"/>
    </location>
</feature>
<dbReference type="InterPro" id="IPR001873">
    <property type="entry name" value="ENaC"/>
</dbReference>
<name>A0A0N4VAP5_ENTVE</name>
<keyword evidence="6 14" id="KW-1133">Transmembrane helix</keyword>
<protein>
    <submittedName>
        <fullName evidence="17">Amiloride-sensitive sodium channel</fullName>
    </submittedName>
</protein>
<keyword evidence="12 13" id="KW-0407">Ion channel</keyword>
<reference evidence="15 16" key="2">
    <citation type="submission" date="2018-10" db="EMBL/GenBank/DDBJ databases">
        <authorList>
            <consortium name="Pathogen Informatics"/>
        </authorList>
    </citation>
    <scope>NUCLEOTIDE SEQUENCE [LARGE SCALE GENOMIC DNA]</scope>
</reference>
<evidence type="ECO:0000256" key="2">
    <source>
        <dbReference type="ARBA" id="ARBA00007193"/>
    </source>
</evidence>
<keyword evidence="16" id="KW-1185">Reference proteome</keyword>
<keyword evidence="5 13" id="KW-0812">Transmembrane</keyword>
<proteinExistence type="inferred from homology"/>
<evidence type="ECO:0000256" key="8">
    <source>
        <dbReference type="ARBA" id="ARBA00023065"/>
    </source>
</evidence>
<dbReference type="AlphaFoldDB" id="A0A0N4VAP5"/>
<keyword evidence="3 13" id="KW-0813">Transport</keyword>
<evidence type="ECO:0000256" key="12">
    <source>
        <dbReference type="ARBA" id="ARBA00023303"/>
    </source>
</evidence>
<evidence type="ECO:0000256" key="13">
    <source>
        <dbReference type="RuleBase" id="RU000679"/>
    </source>
</evidence>
<evidence type="ECO:0000313" key="16">
    <source>
        <dbReference type="Proteomes" id="UP000274131"/>
    </source>
</evidence>
<dbReference type="EMBL" id="UXUI01008760">
    <property type="protein sequence ID" value="VDD92311.1"/>
    <property type="molecule type" value="Genomic_DNA"/>
</dbReference>